<dbReference type="PROSITE" id="PS51881">
    <property type="entry name" value="OCT"/>
    <property type="match status" value="1"/>
</dbReference>
<dbReference type="InterPro" id="IPR015349">
    <property type="entry name" value="OCT_dom"/>
</dbReference>
<feature type="binding site" evidence="9">
    <location>
        <begin position="191"/>
        <end position="195"/>
    </location>
    <ligand>
        <name>GTP</name>
        <dbReference type="ChEBI" id="CHEBI:37565"/>
    </ligand>
</feature>
<feature type="domain" description="Obg" evidence="12">
    <location>
        <begin position="1"/>
        <end position="159"/>
    </location>
</feature>
<dbReference type="InterPro" id="IPR027417">
    <property type="entry name" value="P-loop_NTPase"/>
</dbReference>
<dbReference type="NCBIfam" id="TIGR00231">
    <property type="entry name" value="small_GTP"/>
    <property type="match status" value="1"/>
</dbReference>
<dbReference type="GO" id="GO:0042254">
    <property type="term" value="P:ribosome biogenesis"/>
    <property type="evidence" value="ECO:0007669"/>
    <property type="project" value="UniProtKB-UniRule"/>
</dbReference>
<evidence type="ECO:0000256" key="6">
    <source>
        <dbReference type="ARBA" id="ARBA00022801"/>
    </source>
</evidence>
<dbReference type="FunFam" id="2.70.210.12:FF:000001">
    <property type="entry name" value="GTPase Obg"/>
    <property type="match status" value="1"/>
</dbReference>
<evidence type="ECO:0000256" key="5">
    <source>
        <dbReference type="ARBA" id="ARBA00022741"/>
    </source>
</evidence>
<comment type="subunit">
    <text evidence="9">Monomer.</text>
</comment>
<dbReference type="InterPro" id="IPR031167">
    <property type="entry name" value="G_OBG"/>
</dbReference>
<keyword evidence="8 9" id="KW-0342">GTP-binding</keyword>
<dbReference type="Gene3D" id="3.30.300.350">
    <property type="entry name" value="GTP-binding protein OBG, C-terminal domain"/>
    <property type="match status" value="1"/>
</dbReference>
<protein>
    <recommendedName>
        <fullName evidence="9">GTPase Obg</fullName>
        <ecNumber evidence="9">3.6.5.-</ecNumber>
    </recommendedName>
    <alternativeName>
        <fullName evidence="9">GTP-binding protein Obg</fullName>
    </alternativeName>
</protein>
<dbReference type="PROSITE" id="PS00905">
    <property type="entry name" value="GTP1_OBG"/>
    <property type="match status" value="1"/>
</dbReference>
<dbReference type="GO" id="GO:0003924">
    <property type="term" value="F:GTPase activity"/>
    <property type="evidence" value="ECO:0007669"/>
    <property type="project" value="UniProtKB-UniRule"/>
</dbReference>
<dbReference type="AlphaFoldDB" id="E8U3Q6"/>
<keyword evidence="7 9" id="KW-0460">Magnesium</keyword>
<feature type="binding site" evidence="9">
    <location>
        <position position="193"/>
    </location>
    <ligand>
        <name>Mg(2+)</name>
        <dbReference type="ChEBI" id="CHEBI:18420"/>
    </ligand>
</feature>
<dbReference type="PRINTS" id="PR00326">
    <property type="entry name" value="GTP1OBG"/>
</dbReference>
<dbReference type="NCBIfam" id="TIGR02729">
    <property type="entry name" value="Obg_CgtA"/>
    <property type="match status" value="1"/>
</dbReference>
<dbReference type="InterPro" id="IPR036346">
    <property type="entry name" value="GTP-bd_prot_GTP1/OBG_C_sf"/>
</dbReference>
<dbReference type="STRING" id="709986.Deima_3120"/>
<evidence type="ECO:0000256" key="9">
    <source>
        <dbReference type="HAMAP-Rule" id="MF_01454"/>
    </source>
</evidence>
<dbReference type="SUPFAM" id="SSF102741">
    <property type="entry name" value="Obg GTP-binding protein C-terminal domain"/>
    <property type="match status" value="1"/>
</dbReference>
<dbReference type="GO" id="GO:0005525">
    <property type="term" value="F:GTP binding"/>
    <property type="evidence" value="ECO:0007669"/>
    <property type="project" value="UniProtKB-UniRule"/>
</dbReference>
<evidence type="ECO:0000256" key="8">
    <source>
        <dbReference type="ARBA" id="ARBA00023134"/>
    </source>
</evidence>
<keyword evidence="3 9" id="KW-0963">Cytoplasm</keyword>
<reference evidence="14" key="2">
    <citation type="submission" date="2011-01" db="EMBL/GenBank/DDBJ databases">
        <title>The complete genome of Deinococcus maricopensis DSM 21211.</title>
        <authorList>
            <consortium name="US DOE Joint Genome Institute (JGI-PGF)"/>
            <person name="Lucas S."/>
            <person name="Copeland A."/>
            <person name="Lapidus A."/>
            <person name="Goodwin L."/>
            <person name="Pitluck S."/>
            <person name="Kyrpides N."/>
            <person name="Mavromatis K."/>
            <person name="Pagani I."/>
            <person name="Ivanova N."/>
            <person name="Ovchinnikova G."/>
            <person name="Zeytun A."/>
            <person name="Detter J.C."/>
            <person name="Han C."/>
            <person name="Land M."/>
            <person name="Hauser L."/>
            <person name="Markowitz V."/>
            <person name="Cheng J.-F."/>
            <person name="Hugenholtz P."/>
            <person name="Woyke T."/>
            <person name="Wu D."/>
            <person name="Pukall R."/>
            <person name="Gehrich-Schroeter G."/>
            <person name="Brambilla E."/>
            <person name="Klenk H.-P."/>
            <person name="Eisen J.A."/>
        </authorList>
    </citation>
    <scope>NUCLEOTIDE SEQUENCE [LARGE SCALE GENOMIC DNA]</scope>
    <source>
        <strain evidence="14">DSM 21211 / LMG 22137 / NRRL B-23946 / LB-34</strain>
    </source>
</reference>
<name>E8U3Q6_DEIML</name>
<dbReference type="InterPro" id="IPR006074">
    <property type="entry name" value="GTP1-OBG_CS"/>
</dbReference>
<reference evidence="13 14" key="1">
    <citation type="journal article" date="2011" name="Stand. Genomic Sci.">
        <title>Complete genome sequence of Deinococcus maricopensis type strain (LB-34).</title>
        <authorList>
            <person name="Pukall R."/>
            <person name="Zeytun A."/>
            <person name="Lucas S."/>
            <person name="Lapidus A."/>
            <person name="Hammon N."/>
            <person name="Deshpande S."/>
            <person name="Nolan M."/>
            <person name="Cheng J.F."/>
            <person name="Pitluck S."/>
            <person name="Liolios K."/>
            <person name="Pagani I."/>
            <person name="Mikhailova N."/>
            <person name="Ivanova N."/>
            <person name="Mavromatis K."/>
            <person name="Pati A."/>
            <person name="Tapia R."/>
            <person name="Han C."/>
            <person name="Goodwin L."/>
            <person name="Chen A."/>
            <person name="Palaniappan K."/>
            <person name="Land M."/>
            <person name="Hauser L."/>
            <person name="Chang Y.J."/>
            <person name="Jeffries C.D."/>
            <person name="Brambilla E.M."/>
            <person name="Rohde M."/>
            <person name="Goker M."/>
            <person name="Detter J.C."/>
            <person name="Woyke T."/>
            <person name="Bristow J."/>
            <person name="Eisen J.A."/>
            <person name="Markowitz V."/>
            <person name="Hugenholtz P."/>
            <person name="Kyrpides N.C."/>
            <person name="Klenk H.P."/>
        </authorList>
    </citation>
    <scope>NUCLEOTIDE SEQUENCE [LARGE SCALE GENOMIC DNA]</scope>
    <source>
        <strain evidence="14">DSM 21211 / LMG 22137 / NRRL B-23946 / LB-34</strain>
    </source>
</reference>
<evidence type="ECO:0000256" key="4">
    <source>
        <dbReference type="ARBA" id="ARBA00022723"/>
    </source>
</evidence>
<dbReference type="OrthoDB" id="9807318at2"/>
<dbReference type="KEGG" id="dmr:Deima_3120"/>
<dbReference type="InterPro" id="IPR045086">
    <property type="entry name" value="OBG_GTPase"/>
</dbReference>
<dbReference type="PROSITE" id="PS51883">
    <property type="entry name" value="OBG"/>
    <property type="match status" value="1"/>
</dbReference>
<evidence type="ECO:0000256" key="1">
    <source>
        <dbReference type="ARBA" id="ARBA00001946"/>
    </source>
</evidence>
<dbReference type="InterPro" id="IPR014100">
    <property type="entry name" value="GTP-bd_Obg/CgtA"/>
</dbReference>
<keyword evidence="14" id="KW-1185">Reference proteome</keyword>
<feature type="binding site" evidence="9">
    <location>
        <begin position="308"/>
        <end position="310"/>
    </location>
    <ligand>
        <name>GTP</name>
        <dbReference type="ChEBI" id="CHEBI:37565"/>
    </ligand>
</feature>
<evidence type="ECO:0000259" key="10">
    <source>
        <dbReference type="PROSITE" id="PS51710"/>
    </source>
</evidence>
<dbReference type="InterPro" id="IPR005225">
    <property type="entry name" value="Small_GTP-bd"/>
</dbReference>
<dbReference type="GO" id="GO:0005737">
    <property type="term" value="C:cytoplasm"/>
    <property type="evidence" value="ECO:0007669"/>
    <property type="project" value="UniProtKB-SubCell"/>
</dbReference>
<dbReference type="eggNOG" id="COG0536">
    <property type="taxonomic scope" value="Bacteria"/>
</dbReference>
<dbReference type="HAMAP" id="MF_01454">
    <property type="entry name" value="GTPase_Obg"/>
    <property type="match status" value="1"/>
</dbReference>
<dbReference type="InterPro" id="IPR006073">
    <property type="entry name" value="GTP-bd"/>
</dbReference>
<dbReference type="NCBIfam" id="NF008955">
    <property type="entry name" value="PRK12297.1"/>
    <property type="match status" value="1"/>
</dbReference>
<dbReference type="SUPFAM" id="SSF82051">
    <property type="entry name" value="Obg GTP-binding protein N-terminal domain"/>
    <property type="match status" value="1"/>
</dbReference>
<keyword evidence="5 9" id="KW-0547">Nucleotide-binding</keyword>
<evidence type="ECO:0000313" key="14">
    <source>
        <dbReference type="Proteomes" id="UP000008635"/>
    </source>
</evidence>
<feature type="binding site" evidence="9">
    <location>
        <begin position="280"/>
        <end position="283"/>
    </location>
    <ligand>
        <name>GTP</name>
        <dbReference type="ChEBI" id="CHEBI:37565"/>
    </ligand>
</feature>
<dbReference type="Proteomes" id="UP000008635">
    <property type="component" value="Chromosome"/>
</dbReference>
<feature type="domain" description="OBG-type G" evidence="10">
    <location>
        <begin position="160"/>
        <end position="327"/>
    </location>
</feature>
<dbReference type="Pfam" id="PF09269">
    <property type="entry name" value="DUF1967"/>
    <property type="match status" value="1"/>
</dbReference>
<dbReference type="NCBIfam" id="TIGR03595">
    <property type="entry name" value="Obg_CgtA_exten"/>
    <property type="match status" value="1"/>
</dbReference>
<dbReference type="CDD" id="cd01898">
    <property type="entry name" value="Obg"/>
    <property type="match status" value="1"/>
</dbReference>
<comment type="similarity">
    <text evidence="2 9">Belongs to the TRAFAC class OBG-HflX-like GTPase superfamily. OBG GTPase family.</text>
</comment>
<dbReference type="RefSeq" id="WP_013558252.1">
    <property type="nucleotide sequence ID" value="NC_014958.1"/>
</dbReference>
<dbReference type="Pfam" id="PF01018">
    <property type="entry name" value="GTP1_OBG"/>
    <property type="match status" value="1"/>
</dbReference>
<dbReference type="EC" id="3.6.5.-" evidence="9"/>
<comment type="function">
    <text evidence="9">An essential GTPase which binds GTP, GDP and possibly (p)ppGpp with moderate affinity, with high nucleotide exchange rates and a fairly low GTP hydrolysis rate. Plays a role in control of the cell cycle, stress response, ribosome biogenesis and in those bacteria that undergo differentiation, in morphogenesis control.</text>
</comment>
<dbReference type="Gene3D" id="3.40.50.300">
    <property type="entry name" value="P-loop containing nucleotide triphosphate hydrolases"/>
    <property type="match status" value="1"/>
</dbReference>
<gene>
    <name evidence="9" type="primary">obg</name>
    <name evidence="13" type="ordered locus">Deima_3120</name>
</gene>
<dbReference type="HOGENOM" id="CLU_011747_2_1_0"/>
<evidence type="ECO:0000313" key="13">
    <source>
        <dbReference type="EMBL" id="ADV68749.1"/>
    </source>
</evidence>
<feature type="domain" description="OCT" evidence="11">
    <location>
        <begin position="342"/>
        <end position="430"/>
    </location>
</feature>
<dbReference type="PROSITE" id="PS51710">
    <property type="entry name" value="G_OBG"/>
    <property type="match status" value="1"/>
</dbReference>
<feature type="binding site" evidence="9">
    <location>
        <begin position="214"/>
        <end position="217"/>
    </location>
    <ligand>
        <name>GTP</name>
        <dbReference type="ChEBI" id="CHEBI:37565"/>
    </ligand>
</feature>
<dbReference type="Pfam" id="PF01926">
    <property type="entry name" value="MMR_HSR1"/>
    <property type="match status" value="1"/>
</dbReference>
<feature type="binding site" evidence="9">
    <location>
        <position position="173"/>
    </location>
    <ligand>
        <name>Mg(2+)</name>
        <dbReference type="ChEBI" id="CHEBI:18420"/>
    </ligand>
</feature>
<evidence type="ECO:0000256" key="2">
    <source>
        <dbReference type="ARBA" id="ARBA00007699"/>
    </source>
</evidence>
<dbReference type="InterPro" id="IPR006169">
    <property type="entry name" value="GTP1_OBG_dom"/>
</dbReference>
<feature type="binding site" evidence="9">
    <location>
        <begin position="166"/>
        <end position="173"/>
    </location>
    <ligand>
        <name>GTP</name>
        <dbReference type="ChEBI" id="CHEBI:37565"/>
    </ligand>
</feature>
<accession>E8U3Q6</accession>
<dbReference type="PANTHER" id="PTHR11702">
    <property type="entry name" value="DEVELOPMENTALLY REGULATED GTP-BINDING PROTEIN-RELATED"/>
    <property type="match status" value="1"/>
</dbReference>
<dbReference type="EMBL" id="CP002454">
    <property type="protein sequence ID" value="ADV68749.1"/>
    <property type="molecule type" value="Genomic_DNA"/>
</dbReference>
<dbReference type="Gene3D" id="2.70.210.12">
    <property type="entry name" value="GTP1/OBG domain"/>
    <property type="match status" value="1"/>
</dbReference>
<dbReference type="GO" id="GO:0000287">
    <property type="term" value="F:magnesium ion binding"/>
    <property type="evidence" value="ECO:0007669"/>
    <property type="project" value="InterPro"/>
</dbReference>
<proteinExistence type="inferred from homology"/>
<keyword evidence="4 9" id="KW-0479">Metal-binding</keyword>
<evidence type="ECO:0000259" key="11">
    <source>
        <dbReference type="PROSITE" id="PS51881"/>
    </source>
</evidence>
<dbReference type="NCBIfam" id="NF008956">
    <property type="entry name" value="PRK12299.1"/>
    <property type="match status" value="1"/>
</dbReference>
<dbReference type="PANTHER" id="PTHR11702:SF31">
    <property type="entry name" value="MITOCHONDRIAL RIBOSOME-ASSOCIATED GTPASE 2"/>
    <property type="match status" value="1"/>
</dbReference>
<keyword evidence="6 9" id="KW-0378">Hydrolase</keyword>
<dbReference type="SUPFAM" id="SSF52540">
    <property type="entry name" value="P-loop containing nucleoside triphosphate hydrolases"/>
    <property type="match status" value="1"/>
</dbReference>
<comment type="cofactor">
    <cofactor evidence="1 9">
        <name>Mg(2+)</name>
        <dbReference type="ChEBI" id="CHEBI:18420"/>
    </cofactor>
</comment>
<organism evidence="13 14">
    <name type="scientific">Deinococcus maricopensis (strain DSM 21211 / LMG 22137 / NRRL B-23946 / LB-34)</name>
    <dbReference type="NCBI Taxonomy" id="709986"/>
    <lineage>
        <taxon>Bacteria</taxon>
        <taxon>Thermotogati</taxon>
        <taxon>Deinococcota</taxon>
        <taxon>Deinococci</taxon>
        <taxon>Deinococcales</taxon>
        <taxon>Deinococcaceae</taxon>
        <taxon>Deinococcus</taxon>
    </lineage>
</organism>
<dbReference type="InterPro" id="IPR036726">
    <property type="entry name" value="GTP1_OBG_dom_sf"/>
</dbReference>
<sequence length="433" mass="47134">MAFRDVLDIEVIAGNGGDGSMSFHRAKYMEKGGPDGGHGGRGGSIVLRAIEGVESLERLVGKRKFKAENGAYGEGRLRQGSDGADLVIDVPVGTTAFDADSGKILADLVQVGQTKVIASGGYGGRGNSVFASSTRQAPRFAELGTRGERRRVRLELRLIADVGLVGYPNAGKSSLLAALSNANPAIADYPFTTLSPILGVVQEDDRDRRFTMADIPGIIEGASEGKGLGLEFLRHISRTRLLVYVLAADRDPIGELQQLQAELRSYDPSLLENAALVALNKLDLIDEDIAAMIEEELTQFGLPVLRVSARERQHIETLRDTIFELLPSRDAWAERNALAEDVDEVRIEPLQVTLRIDPPEKGSTEPERVLVVTGGGFEEKIDRFSRHLEDAAEYLSGVFRRQGLNTALKRAGAREGDTVEIGAFRFEYFDDQS</sequence>
<evidence type="ECO:0000256" key="7">
    <source>
        <dbReference type="ARBA" id="ARBA00022842"/>
    </source>
</evidence>
<evidence type="ECO:0000256" key="3">
    <source>
        <dbReference type="ARBA" id="ARBA00022490"/>
    </source>
</evidence>
<evidence type="ECO:0000259" key="12">
    <source>
        <dbReference type="PROSITE" id="PS51883"/>
    </source>
</evidence>
<comment type="subcellular location">
    <subcellularLocation>
        <location evidence="9">Cytoplasm</location>
    </subcellularLocation>
</comment>
<dbReference type="NCBIfam" id="NF008954">
    <property type="entry name" value="PRK12296.1"/>
    <property type="match status" value="1"/>
</dbReference>